<evidence type="ECO:0000313" key="3">
    <source>
        <dbReference type="Proteomes" id="UP001310594"/>
    </source>
</evidence>
<feature type="region of interest" description="Disordered" evidence="1">
    <location>
        <begin position="452"/>
        <end position="480"/>
    </location>
</feature>
<dbReference type="EMBL" id="JAVRQU010000018">
    <property type="protein sequence ID" value="KAK5692947.1"/>
    <property type="molecule type" value="Genomic_DNA"/>
</dbReference>
<protein>
    <submittedName>
        <fullName evidence="2">Uncharacterized protein</fullName>
    </submittedName>
</protein>
<feature type="region of interest" description="Disordered" evidence="1">
    <location>
        <begin position="217"/>
        <end position="239"/>
    </location>
</feature>
<feature type="compositionally biased region" description="Low complexity" evidence="1">
    <location>
        <begin position="452"/>
        <end position="474"/>
    </location>
</feature>
<feature type="compositionally biased region" description="Polar residues" evidence="1">
    <location>
        <begin position="217"/>
        <end position="236"/>
    </location>
</feature>
<accession>A0AAN7VNG7</accession>
<comment type="caution">
    <text evidence="2">The sequence shown here is derived from an EMBL/GenBank/DDBJ whole genome shotgun (WGS) entry which is preliminary data.</text>
</comment>
<feature type="compositionally biased region" description="Low complexity" evidence="1">
    <location>
        <begin position="366"/>
        <end position="384"/>
    </location>
</feature>
<gene>
    <name evidence="2" type="ORF">LTR97_010423</name>
</gene>
<feature type="compositionally biased region" description="Polar residues" evidence="1">
    <location>
        <begin position="352"/>
        <end position="365"/>
    </location>
</feature>
<feature type="compositionally biased region" description="Low complexity" evidence="1">
    <location>
        <begin position="298"/>
        <end position="311"/>
    </location>
</feature>
<sequence length="721" mass="72511">MTTLSISYGEGPTIYVTQTVSSTKSPISSSMSLTMTSGLSQLNASMSTSSRSVNTSGEIAALTSMSTKTSMFTISSITDDTSATFTNTLLAISSAANGSSSTFSTSTDAYSITPGLTNATGSLAAVSSSTPVPGLNATIGQSNSSDASSIFPTSATRPGFSNSWVSSSPLPTATVIPSCNATGEQYNYIDPSTGSNAMYSKTQVFAQMQQRAVRYGNGQTTTEPISTSYVPSTAVTTPRPPSVTISTSLSMAYTPTPLSLSSSINITNPPTTSPSSTTNLSAAMQSPYPSSQGGDFTTSGVSSTVYSSPSPSGMPPQLSSTSLSQVPSASFSAMSNNNNTTAFAPVVSQSDNVGGVSTSSKSASTGPMSSSLVGMSSTPSGSSSQIMTLSTTQSESLANAPETASFALASPESKYFSQLSYRDSSTLPGALTSAGAGIRISTPASLGYTSSSALISSSTPTPQSASPTTPTSGTQVSSASMSVATLSPSASVCPAFNGQNVTDSNNATYTVQCDTVYNGTVIQPGRKRDTVVAGYSILECTAICDANAACVGLVLIVDGTCKLFDAITNYLPGDGVAALPNSRAVLVPGTNGVSILASPDITSGGPGIQTSTQSITSLANLMPTSTAALATTNQSVGSGTMFLVSSAVSAAASTANPFDSLPHGHGPPIFISSSSMTPVTQSSIVDIVTIFVTPSTCNASPVYAFGTSTTYTTVTVVALPT</sequence>
<reference evidence="2" key="1">
    <citation type="submission" date="2023-08" db="EMBL/GenBank/DDBJ databases">
        <title>Black Yeasts Isolated from many extreme environments.</title>
        <authorList>
            <person name="Coleine C."/>
            <person name="Stajich J.E."/>
            <person name="Selbmann L."/>
        </authorList>
    </citation>
    <scope>NUCLEOTIDE SEQUENCE</scope>
    <source>
        <strain evidence="2">CCFEE 5810</strain>
    </source>
</reference>
<feature type="region of interest" description="Disordered" evidence="1">
    <location>
        <begin position="263"/>
        <end position="324"/>
    </location>
</feature>
<feature type="compositionally biased region" description="Low complexity" evidence="1">
    <location>
        <begin position="263"/>
        <end position="279"/>
    </location>
</feature>
<feature type="compositionally biased region" description="Polar residues" evidence="1">
    <location>
        <begin position="280"/>
        <end position="297"/>
    </location>
</feature>
<proteinExistence type="predicted"/>
<evidence type="ECO:0000313" key="2">
    <source>
        <dbReference type="EMBL" id="KAK5692947.1"/>
    </source>
</evidence>
<name>A0AAN7VNG7_9PEZI</name>
<dbReference type="Proteomes" id="UP001310594">
    <property type="component" value="Unassembled WGS sequence"/>
</dbReference>
<organism evidence="2 3">
    <name type="scientific">Elasticomyces elasticus</name>
    <dbReference type="NCBI Taxonomy" id="574655"/>
    <lineage>
        <taxon>Eukaryota</taxon>
        <taxon>Fungi</taxon>
        <taxon>Dikarya</taxon>
        <taxon>Ascomycota</taxon>
        <taxon>Pezizomycotina</taxon>
        <taxon>Dothideomycetes</taxon>
        <taxon>Dothideomycetidae</taxon>
        <taxon>Mycosphaerellales</taxon>
        <taxon>Teratosphaeriaceae</taxon>
        <taxon>Elasticomyces</taxon>
    </lineage>
</organism>
<feature type="region of interest" description="Disordered" evidence="1">
    <location>
        <begin position="352"/>
        <end position="385"/>
    </location>
</feature>
<dbReference type="AlphaFoldDB" id="A0AAN7VNG7"/>
<evidence type="ECO:0000256" key="1">
    <source>
        <dbReference type="SAM" id="MobiDB-lite"/>
    </source>
</evidence>